<dbReference type="Ensembl" id="ENSGACT00000024627.1">
    <property type="protein sequence ID" value="ENSGACP00000024578.1"/>
    <property type="gene ID" value="ENSGACG00000018593.1"/>
</dbReference>
<keyword evidence="2" id="KW-0472">Membrane</keyword>
<dbReference type="InParanoid" id="G3Q3X4"/>
<feature type="transmembrane region" description="Helical" evidence="2">
    <location>
        <begin position="111"/>
        <end position="129"/>
    </location>
</feature>
<dbReference type="AlphaFoldDB" id="G3Q3X4"/>
<dbReference type="Bgee" id="ENSGACG00000018593">
    <property type="expression patterns" value="Expressed in camera-type eye"/>
</dbReference>
<name>G3Q3X4_GASAC</name>
<organism evidence="3">
    <name type="scientific">Gasterosteus aculeatus</name>
    <name type="common">Three-spined stickleback</name>
    <dbReference type="NCBI Taxonomy" id="69293"/>
    <lineage>
        <taxon>Eukaryota</taxon>
        <taxon>Metazoa</taxon>
        <taxon>Chordata</taxon>
        <taxon>Craniata</taxon>
        <taxon>Vertebrata</taxon>
        <taxon>Euteleostomi</taxon>
        <taxon>Actinopterygii</taxon>
        <taxon>Neopterygii</taxon>
        <taxon>Teleostei</taxon>
        <taxon>Neoteleostei</taxon>
        <taxon>Acanthomorphata</taxon>
        <taxon>Eupercaria</taxon>
        <taxon>Perciformes</taxon>
        <taxon>Cottioidei</taxon>
        <taxon>Gasterosteales</taxon>
        <taxon>Gasterosteidae</taxon>
        <taxon>Gasterosteus</taxon>
    </lineage>
</organism>
<feature type="compositionally biased region" description="Pro residues" evidence="1">
    <location>
        <begin position="1"/>
        <end position="20"/>
    </location>
</feature>
<keyword evidence="2" id="KW-1133">Transmembrane helix</keyword>
<reference evidence="3" key="1">
    <citation type="submission" date="2006-01" db="EMBL/GenBank/DDBJ databases">
        <authorList>
            <person name="Lindblad-Toh K."/>
            <person name="Mauceli E."/>
            <person name="Grabherr M."/>
            <person name="Chang J.L."/>
            <person name="Lander E.S."/>
        </authorList>
    </citation>
    <scope>NUCLEOTIDE SEQUENCE [LARGE SCALE GENOMIC DNA]</scope>
</reference>
<protein>
    <submittedName>
        <fullName evidence="3">Uncharacterized protein</fullName>
    </submittedName>
</protein>
<sequence>GPRTPPVPGGLPPGVLPPAGPLAHPQPGGPAGQRPVGPGAPGAWVYLSSRRNTYFYQKSSSNHIFSKGRVQDGQRAEERGQQEVCLQRRSAAHFPQTVPTSRRQLRIKHPWLFLFCVQICCCFFIRLIVSYCESHCFNGNVFD</sequence>
<keyword evidence="2" id="KW-0812">Transmembrane</keyword>
<evidence type="ECO:0000313" key="3">
    <source>
        <dbReference type="Ensembl" id="ENSGACP00000024578.1"/>
    </source>
</evidence>
<proteinExistence type="predicted"/>
<feature type="region of interest" description="Disordered" evidence="1">
    <location>
        <begin position="1"/>
        <end position="37"/>
    </location>
</feature>
<accession>G3Q3X4</accession>
<evidence type="ECO:0000256" key="1">
    <source>
        <dbReference type="SAM" id="MobiDB-lite"/>
    </source>
</evidence>
<reference evidence="3" key="2">
    <citation type="submission" date="2024-04" db="UniProtKB">
        <authorList>
            <consortium name="Ensembl"/>
        </authorList>
    </citation>
    <scope>IDENTIFICATION</scope>
</reference>
<evidence type="ECO:0000256" key="2">
    <source>
        <dbReference type="SAM" id="Phobius"/>
    </source>
</evidence>